<reference evidence="2 3" key="1">
    <citation type="submission" date="2015-10" db="EMBL/GenBank/DDBJ databases">
        <title>Draft Genome Sequence of Chlorobium limicola strain Frasassi Growing under Artificial Lighting in the Frasassi Cave System.</title>
        <authorList>
            <person name="Mansor M."/>
            <person name="Macalady J."/>
        </authorList>
    </citation>
    <scope>NUCLEOTIDE SEQUENCE [LARGE SCALE GENOMIC DNA]</scope>
    <source>
        <strain evidence="2 3">Frasassi</strain>
    </source>
</reference>
<dbReference type="Pfam" id="PF00106">
    <property type="entry name" value="adh_short"/>
    <property type="match status" value="1"/>
</dbReference>
<dbReference type="PANTHER" id="PTHR24314">
    <property type="entry name" value="NON-SPECIFIC LIPID TRANSFER PROTEIN-RELATED"/>
    <property type="match status" value="1"/>
</dbReference>
<dbReference type="Gene3D" id="3.40.50.720">
    <property type="entry name" value="NAD(P)-binding Rossmann-like Domain"/>
    <property type="match status" value="1"/>
</dbReference>
<dbReference type="CDD" id="cd05233">
    <property type="entry name" value="SDR_c"/>
    <property type="match status" value="1"/>
</dbReference>
<dbReference type="Proteomes" id="UP000053937">
    <property type="component" value="Unassembled WGS sequence"/>
</dbReference>
<evidence type="ECO:0000313" key="3">
    <source>
        <dbReference type="Proteomes" id="UP000053937"/>
    </source>
</evidence>
<dbReference type="PANTHER" id="PTHR24314:SF21">
    <property type="entry name" value="CHLOROPHYLL(IDE) B REDUCTASE NYC1, CHLOROPLASTIC-RELATED"/>
    <property type="match status" value="1"/>
</dbReference>
<dbReference type="GO" id="GO:0034256">
    <property type="term" value="F:chlorophyll(ide) b reductase activity"/>
    <property type="evidence" value="ECO:0007669"/>
    <property type="project" value="TreeGrafter"/>
</dbReference>
<name>A0A101J510_CHLLI</name>
<keyword evidence="3" id="KW-1185">Reference proteome</keyword>
<dbReference type="OrthoDB" id="822355at2"/>
<comment type="similarity">
    <text evidence="1">Belongs to the short-chain dehydrogenases/reductases (SDR) family.</text>
</comment>
<dbReference type="InterPro" id="IPR002347">
    <property type="entry name" value="SDR_fam"/>
</dbReference>
<dbReference type="InterPro" id="IPR052625">
    <property type="entry name" value="Chl_b_Red"/>
</dbReference>
<evidence type="ECO:0000256" key="1">
    <source>
        <dbReference type="RuleBase" id="RU000363"/>
    </source>
</evidence>
<evidence type="ECO:0000313" key="2">
    <source>
        <dbReference type="EMBL" id="KUL20310.1"/>
    </source>
</evidence>
<protein>
    <submittedName>
        <fullName evidence="2">Short-chain dehydrogenase</fullName>
    </submittedName>
</protein>
<dbReference type="PRINTS" id="PR00080">
    <property type="entry name" value="SDRFAMILY"/>
</dbReference>
<organism evidence="2 3">
    <name type="scientific">Chlorobium limicola</name>
    <dbReference type="NCBI Taxonomy" id="1092"/>
    <lineage>
        <taxon>Bacteria</taxon>
        <taxon>Pseudomonadati</taxon>
        <taxon>Chlorobiota</taxon>
        <taxon>Chlorobiia</taxon>
        <taxon>Chlorobiales</taxon>
        <taxon>Chlorobiaceae</taxon>
        <taxon>Chlorobium/Pelodictyon group</taxon>
        <taxon>Chlorobium</taxon>
    </lineage>
</organism>
<dbReference type="GO" id="GO:0010304">
    <property type="term" value="P:PSII associated light-harvesting complex II catabolic process"/>
    <property type="evidence" value="ECO:0007669"/>
    <property type="project" value="TreeGrafter"/>
</dbReference>
<sequence>MMDNTTVMSETTVVITGSSRGIGFGLAEEFLLRGCRVMVNGSSAATTNAALERFRRYGDRVRGVAADVSCRNGLLLLHREALAHFGGVDIWINNAGISHETMKVWELDAGTVERVLHCNIDGVVQGTIIPFLEMRKRGAGKIFNMEGFGSDGFMLDGMTVYGTTKRSLSYFTRSFAHEARSSGVQVGTLSPGMVVTDLLRMTAAESSPESLKKRKFFNVMADDVETVSVFLADRMLAAREPSPEIRWLTKPRMLGKLLLAPFRKRDFFSQHDSAGS</sequence>
<dbReference type="GO" id="GO:0015996">
    <property type="term" value="P:chlorophyll catabolic process"/>
    <property type="evidence" value="ECO:0007669"/>
    <property type="project" value="TreeGrafter"/>
</dbReference>
<dbReference type="EMBL" id="LMBR01000246">
    <property type="protein sequence ID" value="KUL20310.1"/>
    <property type="molecule type" value="Genomic_DNA"/>
</dbReference>
<proteinExistence type="inferred from homology"/>
<dbReference type="AlphaFoldDB" id="A0A101J510"/>
<dbReference type="SUPFAM" id="SSF51735">
    <property type="entry name" value="NAD(P)-binding Rossmann-fold domains"/>
    <property type="match status" value="1"/>
</dbReference>
<dbReference type="PRINTS" id="PR00081">
    <property type="entry name" value="GDHRDH"/>
</dbReference>
<gene>
    <name evidence="2" type="ORF">ASB62_09685</name>
</gene>
<dbReference type="InterPro" id="IPR036291">
    <property type="entry name" value="NAD(P)-bd_dom_sf"/>
</dbReference>
<comment type="caution">
    <text evidence="2">The sequence shown here is derived from an EMBL/GenBank/DDBJ whole genome shotgun (WGS) entry which is preliminary data.</text>
</comment>
<accession>A0A101J510</accession>